<name>A0ABP1GJ82_9CHLO</name>
<dbReference type="Gene3D" id="2.170.270.10">
    <property type="entry name" value="SET domain"/>
    <property type="match status" value="1"/>
</dbReference>
<proteinExistence type="predicted"/>
<dbReference type="InterPro" id="IPR001214">
    <property type="entry name" value="SET_dom"/>
</dbReference>
<evidence type="ECO:0000259" key="6">
    <source>
        <dbReference type="PROSITE" id="PS50280"/>
    </source>
</evidence>
<feature type="domain" description="SET" evidence="6">
    <location>
        <begin position="326"/>
        <end position="494"/>
    </location>
</feature>
<accession>A0ABP1GJ82</accession>
<dbReference type="PANTHER" id="PTHR12197:SF251">
    <property type="entry name" value="EG:BACR7C10.4 PROTEIN"/>
    <property type="match status" value="1"/>
</dbReference>
<gene>
    <name evidence="8" type="primary">g13154</name>
    <name evidence="8" type="ORF">VP750_LOCUS11674</name>
</gene>
<comment type="caution">
    <text evidence="8">The sequence shown here is derived from an EMBL/GenBank/DDBJ whole genome shotgun (WGS) entry which is preliminary data.</text>
</comment>
<evidence type="ECO:0000313" key="8">
    <source>
        <dbReference type="EMBL" id="CAL5229768.1"/>
    </source>
</evidence>
<feature type="compositionally biased region" description="Polar residues" evidence="5">
    <location>
        <begin position="530"/>
        <end position="543"/>
    </location>
</feature>
<reference evidence="8 9" key="1">
    <citation type="submission" date="2024-06" db="EMBL/GenBank/DDBJ databases">
        <authorList>
            <person name="Kraege A."/>
            <person name="Thomma B."/>
        </authorList>
    </citation>
    <scope>NUCLEOTIDE SEQUENCE [LARGE SCALE GENOMIC DNA]</scope>
</reference>
<keyword evidence="3" id="KW-0862">Zinc</keyword>
<feature type="region of interest" description="Disordered" evidence="5">
    <location>
        <begin position="244"/>
        <end position="301"/>
    </location>
</feature>
<dbReference type="Pfam" id="PF00856">
    <property type="entry name" value="SET"/>
    <property type="match status" value="1"/>
</dbReference>
<dbReference type="InterPro" id="IPR046341">
    <property type="entry name" value="SET_dom_sf"/>
</dbReference>
<feature type="compositionally biased region" description="Polar residues" evidence="5">
    <location>
        <begin position="387"/>
        <end position="407"/>
    </location>
</feature>
<evidence type="ECO:0000256" key="3">
    <source>
        <dbReference type="ARBA" id="ARBA00022833"/>
    </source>
</evidence>
<protein>
    <submittedName>
        <fullName evidence="8">G13154 protein</fullName>
    </submittedName>
</protein>
<dbReference type="PROSITE" id="PS50280">
    <property type="entry name" value="SET"/>
    <property type="match status" value="1"/>
</dbReference>
<keyword evidence="2 4" id="KW-0863">Zinc-finger</keyword>
<sequence length="558" mass="60810">MTASLDFDYNPHVGLESSPERGRFLIARHALEAHLDLFASPAYLTTIVPSWKKRVCKGCLGTSPARLSIKCKCDQCWYCSTECREQHWSNGQAGAACQIPHSLTCPVLSLFGGSKCDADMESVLHMCLDALALQTLQQAAPGLQGSSASTLEHSDFLQLQDHSADFSPEDNRDWLKACRFLRAALTKASWQGSTPSDQDIMSYIGRVVSNNFGVYGCGGGMLHAGTHAATTAAALPKASATYEDTQDAAQHRHGAEAHSVSNGFSSAAATTERKQCQQRDYLRPNDSTEADKTRRVPCPPSRALPLWPMAAELTSPSPSSIANCTDPISQRKSCSRSGEAACELQSLYMHDDEDRPSTASAEASSEHESQPQAGIEVQGQPDAPETAVSQASIQPEAQSECNNHASDTQAQAAIELQGQPDAPNTAVSQASTQPEDRKNLQRPHELIGRELFITASMLNHSCEPNCLVVREAGHARIVTKAPIEKRAELTISYIDVNLPLSARRRELQRNFFFLCRCSRCEREEVDGSEKQTYAKSSSATRTSFAPKKRGEKARAKRK</sequence>
<feature type="region of interest" description="Disordered" evidence="5">
    <location>
        <begin position="421"/>
        <end position="443"/>
    </location>
</feature>
<feature type="compositionally biased region" description="Polar residues" evidence="5">
    <location>
        <begin position="259"/>
        <end position="269"/>
    </location>
</feature>
<dbReference type="SUPFAM" id="SSF82199">
    <property type="entry name" value="SET domain"/>
    <property type="match status" value="1"/>
</dbReference>
<dbReference type="EMBL" id="CAXHTA020000021">
    <property type="protein sequence ID" value="CAL5229768.1"/>
    <property type="molecule type" value="Genomic_DNA"/>
</dbReference>
<dbReference type="Proteomes" id="UP001497392">
    <property type="component" value="Unassembled WGS sequence"/>
</dbReference>
<organism evidence="8 9">
    <name type="scientific">Coccomyxa viridis</name>
    <dbReference type="NCBI Taxonomy" id="1274662"/>
    <lineage>
        <taxon>Eukaryota</taxon>
        <taxon>Viridiplantae</taxon>
        <taxon>Chlorophyta</taxon>
        <taxon>core chlorophytes</taxon>
        <taxon>Trebouxiophyceae</taxon>
        <taxon>Trebouxiophyceae incertae sedis</taxon>
        <taxon>Coccomyxaceae</taxon>
        <taxon>Coccomyxa</taxon>
    </lineage>
</organism>
<evidence type="ECO:0000259" key="7">
    <source>
        <dbReference type="PROSITE" id="PS50865"/>
    </source>
</evidence>
<keyword evidence="9" id="KW-1185">Reference proteome</keyword>
<evidence type="ECO:0000256" key="2">
    <source>
        <dbReference type="ARBA" id="ARBA00022771"/>
    </source>
</evidence>
<dbReference type="PANTHER" id="PTHR12197">
    <property type="entry name" value="HISTONE-LYSINE N-METHYLTRANSFERASE SMYD"/>
    <property type="match status" value="1"/>
</dbReference>
<dbReference type="CDD" id="cd20071">
    <property type="entry name" value="SET_SMYD"/>
    <property type="match status" value="1"/>
</dbReference>
<feature type="region of interest" description="Disordered" evidence="5">
    <location>
        <begin position="351"/>
        <end position="407"/>
    </location>
</feature>
<evidence type="ECO:0000256" key="1">
    <source>
        <dbReference type="ARBA" id="ARBA00022723"/>
    </source>
</evidence>
<dbReference type="InterPro" id="IPR002893">
    <property type="entry name" value="Znf_MYND"/>
</dbReference>
<evidence type="ECO:0000256" key="4">
    <source>
        <dbReference type="PROSITE-ProRule" id="PRU00134"/>
    </source>
</evidence>
<dbReference type="InterPro" id="IPR050869">
    <property type="entry name" value="H3K4_H4K5_MeTrfase"/>
</dbReference>
<evidence type="ECO:0000313" key="9">
    <source>
        <dbReference type="Proteomes" id="UP001497392"/>
    </source>
</evidence>
<evidence type="ECO:0000256" key="5">
    <source>
        <dbReference type="SAM" id="MobiDB-lite"/>
    </source>
</evidence>
<dbReference type="PROSITE" id="PS50865">
    <property type="entry name" value="ZF_MYND_2"/>
    <property type="match status" value="1"/>
</dbReference>
<feature type="compositionally biased region" description="Basic and acidic residues" evidence="5">
    <location>
        <begin position="271"/>
        <end position="283"/>
    </location>
</feature>
<keyword evidence="1" id="KW-0479">Metal-binding</keyword>
<feature type="region of interest" description="Disordered" evidence="5">
    <location>
        <begin position="523"/>
        <end position="558"/>
    </location>
</feature>
<feature type="compositionally biased region" description="Basic and acidic residues" evidence="5">
    <location>
        <begin position="434"/>
        <end position="443"/>
    </location>
</feature>
<feature type="compositionally biased region" description="Basic residues" evidence="5">
    <location>
        <begin position="546"/>
        <end position="558"/>
    </location>
</feature>
<feature type="region of interest" description="Disordered" evidence="5">
    <location>
        <begin position="315"/>
        <end position="334"/>
    </location>
</feature>
<feature type="domain" description="MYND-type" evidence="7">
    <location>
        <begin position="56"/>
        <end position="105"/>
    </location>
</feature>